<proteinExistence type="predicted"/>
<protein>
    <submittedName>
        <fullName evidence="2">Uncharacterized protein</fullName>
    </submittedName>
</protein>
<feature type="chain" id="PRO_5045633249" evidence="1">
    <location>
        <begin position="23"/>
        <end position="151"/>
    </location>
</feature>
<accession>A0ABQ7JPP2</accession>
<dbReference type="EMBL" id="JAAAIM010000999">
    <property type="protein sequence ID" value="KAG0282807.1"/>
    <property type="molecule type" value="Genomic_DNA"/>
</dbReference>
<comment type="caution">
    <text evidence="2">The sequence shown here is derived from an EMBL/GenBank/DDBJ whole genome shotgun (WGS) entry which is preliminary data.</text>
</comment>
<evidence type="ECO:0000313" key="2">
    <source>
        <dbReference type="EMBL" id="KAG0282807.1"/>
    </source>
</evidence>
<name>A0ABQ7JPP2_9FUNG</name>
<gene>
    <name evidence="2" type="ORF">BGZ96_012821</name>
</gene>
<evidence type="ECO:0000256" key="1">
    <source>
        <dbReference type="SAM" id="SignalP"/>
    </source>
</evidence>
<sequence>MRFQTIAASSMLLAVLSFTASAAKSECDRCIDSAMNKIEPACANLPNIGRIEDFADSKLTSQHRKCFCAIPPNSDWYQHCNHPETCGAEQMSLIAQLVSVLTTKTVCPAPASSSAGATATTTTTSGASGKGVDIMAAASIVAFAAVFGIML</sequence>
<evidence type="ECO:0000313" key="3">
    <source>
        <dbReference type="Proteomes" id="UP001194696"/>
    </source>
</evidence>
<dbReference type="Proteomes" id="UP001194696">
    <property type="component" value="Unassembled WGS sequence"/>
</dbReference>
<keyword evidence="3" id="KW-1185">Reference proteome</keyword>
<reference evidence="2 3" key="1">
    <citation type="journal article" date="2020" name="Fungal Divers.">
        <title>Resolving the Mortierellaceae phylogeny through synthesis of multi-gene phylogenetics and phylogenomics.</title>
        <authorList>
            <person name="Vandepol N."/>
            <person name="Liber J."/>
            <person name="Desiro A."/>
            <person name="Na H."/>
            <person name="Kennedy M."/>
            <person name="Barry K."/>
            <person name="Grigoriev I.V."/>
            <person name="Miller A.N."/>
            <person name="O'Donnell K."/>
            <person name="Stajich J.E."/>
            <person name="Bonito G."/>
        </authorList>
    </citation>
    <scope>NUCLEOTIDE SEQUENCE [LARGE SCALE GENOMIC DNA]</scope>
    <source>
        <strain evidence="2 3">AD045</strain>
    </source>
</reference>
<keyword evidence="1" id="KW-0732">Signal</keyword>
<organism evidence="2 3">
    <name type="scientific">Linnemannia gamsii</name>
    <dbReference type="NCBI Taxonomy" id="64522"/>
    <lineage>
        <taxon>Eukaryota</taxon>
        <taxon>Fungi</taxon>
        <taxon>Fungi incertae sedis</taxon>
        <taxon>Mucoromycota</taxon>
        <taxon>Mortierellomycotina</taxon>
        <taxon>Mortierellomycetes</taxon>
        <taxon>Mortierellales</taxon>
        <taxon>Mortierellaceae</taxon>
        <taxon>Linnemannia</taxon>
    </lineage>
</organism>
<feature type="signal peptide" evidence="1">
    <location>
        <begin position="1"/>
        <end position="22"/>
    </location>
</feature>